<dbReference type="Proteomes" id="UP000501316">
    <property type="component" value="Chromosome"/>
</dbReference>
<keyword evidence="4" id="KW-1185">Reference proteome</keyword>
<evidence type="ECO:0000313" key="4">
    <source>
        <dbReference type="Proteomes" id="UP000509623"/>
    </source>
</evidence>
<dbReference type="AlphaFoldDB" id="A0A859DQX8"/>
<dbReference type="EMBL" id="CP046161">
    <property type="protein sequence ID" value="QKO30686.1"/>
    <property type="molecule type" value="Genomic_DNA"/>
</dbReference>
<reference evidence="2" key="2">
    <citation type="journal article" date="2021" name="Appl. Environ. Microbiol.">
        <title>Adaptability of a Caproate-Producing Bacterium Contributes to Its Dominance in an Anaerobic Fermentation System.</title>
        <authorList>
            <person name="Wang H."/>
            <person name="Gu Y."/>
            <person name="Zhou W."/>
            <person name="Zhao D."/>
            <person name="Qiao Z."/>
            <person name="Zheng J."/>
            <person name="Gao J."/>
            <person name="Chen X."/>
            <person name="Ren C."/>
            <person name="Xu Y."/>
        </authorList>
    </citation>
    <scope>NUCLEOTIDE SEQUENCE</scope>
    <source>
        <strain evidence="2">JNU-WLY1368</strain>
    </source>
</reference>
<accession>A0A859DQX8</accession>
<organism evidence="1 3">
    <name type="scientific">Caproicibacterium lactatifermentans</name>
    <dbReference type="NCBI Taxonomy" id="2666138"/>
    <lineage>
        <taxon>Bacteria</taxon>
        <taxon>Bacillati</taxon>
        <taxon>Bacillota</taxon>
        <taxon>Clostridia</taxon>
        <taxon>Eubacteriales</taxon>
        <taxon>Oscillospiraceae</taxon>
        <taxon>Caproicibacterium</taxon>
    </lineage>
</organism>
<reference evidence="3 4" key="1">
    <citation type="submission" date="2019-11" db="EMBL/GenBank/DDBJ databases">
        <authorList>
            <person name="Ren C."/>
            <person name="Wang H."/>
            <person name="Xu Y."/>
        </authorList>
    </citation>
    <scope>NUCLEOTIDE SEQUENCE [LARGE SCALE GENOMIC DNA]</scope>
    <source>
        <strain evidence="4">JNU-WLY1368</strain>
        <strain evidence="1 3">LBM 19010</strain>
    </source>
</reference>
<evidence type="ECO:0008006" key="5">
    <source>
        <dbReference type="Google" id="ProtNLM"/>
    </source>
</evidence>
<dbReference type="EMBL" id="CP046051">
    <property type="protein sequence ID" value="QKN24298.1"/>
    <property type="molecule type" value="Genomic_DNA"/>
</dbReference>
<gene>
    <name evidence="1" type="ORF">GJQ69_07220</name>
    <name evidence="2" type="ORF">GKP14_06580</name>
</gene>
<protein>
    <recommendedName>
        <fullName evidence="5">Phage tail protein</fullName>
    </recommendedName>
</protein>
<proteinExistence type="predicted"/>
<dbReference type="KEGG" id="clf:GJQ69_07220"/>
<sequence length="188" mass="20188">MTQTISKMTGQSEIHASMVEFVPEDSTSPGFATETINKVSAEPQTKTTDAVSNECKGQILATIPETTTVTGTKLTLTGVTLLLDALPLLQGGAIEKDEDGTSFKSYTPPINGQVSGAAFTTNVYEAVMEGSNVMYYHKVSYLHCKGTPISINAEDNTFFAPEYTVNSTPGKDEAPYKITKVESLPVYN</sequence>
<evidence type="ECO:0000313" key="2">
    <source>
        <dbReference type="EMBL" id="QKO30686.1"/>
    </source>
</evidence>
<dbReference type="RefSeq" id="WP_086035376.1">
    <property type="nucleotide sequence ID" value="NZ_CP046051.1"/>
</dbReference>
<name>A0A859DQX8_9FIRM</name>
<reference evidence="2" key="3">
    <citation type="journal article" date="2022" name="Int. J. Syst. Evol. Microbiol.">
        <title>Caproicibacterium lactatifermentans sp. nov., isolated from pit clay used for the production of Chinese strong aroma-type liquor.</title>
        <authorList>
            <person name="Wang H."/>
            <person name="Gu Y."/>
            <person name="Zhao D."/>
            <person name="Qiao Z."/>
            <person name="Zheng J."/>
            <person name="Gao J."/>
            <person name="Ren C."/>
            <person name="Xu Y."/>
        </authorList>
    </citation>
    <scope>NUCLEOTIDE SEQUENCE</scope>
    <source>
        <strain evidence="2">JNU-WLY1368</strain>
    </source>
</reference>
<dbReference type="Proteomes" id="UP000509623">
    <property type="component" value="Chromosome"/>
</dbReference>
<evidence type="ECO:0000313" key="1">
    <source>
        <dbReference type="EMBL" id="QKN24298.1"/>
    </source>
</evidence>
<evidence type="ECO:0000313" key="3">
    <source>
        <dbReference type="Proteomes" id="UP000501316"/>
    </source>
</evidence>